<evidence type="ECO:0000313" key="3">
    <source>
        <dbReference type="EMBL" id="OIJ43213.1"/>
    </source>
</evidence>
<comment type="caution">
    <text evidence="3">The sequence shown here is derived from an EMBL/GenBank/DDBJ whole genome shotgun (WGS) entry which is preliminary data.</text>
</comment>
<reference evidence="3 4" key="1">
    <citation type="submission" date="2014-10" db="EMBL/GenBank/DDBJ databases">
        <authorList>
            <person name="Seo M.-J."/>
            <person name="Seok Y.J."/>
            <person name="Cha I.-T."/>
        </authorList>
    </citation>
    <scope>NUCLEOTIDE SEQUENCE [LARGE SCALE GENOMIC DNA]</scope>
    <source>
        <strain evidence="3 4">NEU</strain>
    </source>
</reference>
<proteinExistence type="predicted"/>
<evidence type="ECO:0000259" key="2">
    <source>
        <dbReference type="PROSITE" id="PS50914"/>
    </source>
</evidence>
<accession>A0A1S2NEE3</accession>
<name>A0A1S2NEE3_9BURK</name>
<dbReference type="InterPro" id="IPR051686">
    <property type="entry name" value="Lipoprotein_DolP"/>
</dbReference>
<dbReference type="InterPro" id="IPR007055">
    <property type="entry name" value="BON_dom"/>
</dbReference>
<keyword evidence="1" id="KW-0732">Signal</keyword>
<dbReference type="PANTHER" id="PTHR34606">
    <property type="entry name" value="BON DOMAIN-CONTAINING PROTEIN"/>
    <property type="match status" value="1"/>
</dbReference>
<dbReference type="Proteomes" id="UP000180246">
    <property type="component" value="Unassembled WGS sequence"/>
</dbReference>
<dbReference type="PROSITE" id="PS51257">
    <property type="entry name" value="PROKAR_LIPOPROTEIN"/>
    <property type="match status" value="1"/>
</dbReference>
<protein>
    <submittedName>
        <fullName evidence="3">BON domain protein</fullName>
    </submittedName>
</protein>
<evidence type="ECO:0000313" key="4">
    <source>
        <dbReference type="Proteomes" id="UP000180246"/>
    </source>
</evidence>
<dbReference type="Pfam" id="PF04972">
    <property type="entry name" value="BON"/>
    <property type="match status" value="1"/>
</dbReference>
<dbReference type="PANTHER" id="PTHR34606:SF16">
    <property type="entry name" value="BON DOMAIN-CONTAINING PROTEIN"/>
    <property type="match status" value="1"/>
</dbReference>
<gene>
    <name evidence="3" type="ORF">LO55_4847</name>
</gene>
<dbReference type="AlphaFoldDB" id="A0A1S2NEE3"/>
<dbReference type="EMBL" id="JRYB01000001">
    <property type="protein sequence ID" value="OIJ43213.1"/>
    <property type="molecule type" value="Genomic_DNA"/>
</dbReference>
<sequence>MNGSSIKRYASIPVLLAFLACGPLAGCASVIPGFGSVETVDDDAITAGVRSAIKLDPELTVSDLDVDTYQGIVRLSGFVSSADSVAAAASVARTVKGVKSVRNDLRLK</sequence>
<evidence type="ECO:0000256" key="1">
    <source>
        <dbReference type="SAM" id="SignalP"/>
    </source>
</evidence>
<feature type="signal peptide" evidence="1">
    <location>
        <begin position="1"/>
        <end position="25"/>
    </location>
</feature>
<dbReference type="PROSITE" id="PS50914">
    <property type="entry name" value="BON"/>
    <property type="match status" value="1"/>
</dbReference>
<organism evidence="3 4">
    <name type="scientific">Massilia timonae</name>
    <dbReference type="NCBI Taxonomy" id="47229"/>
    <lineage>
        <taxon>Bacteria</taxon>
        <taxon>Pseudomonadati</taxon>
        <taxon>Pseudomonadota</taxon>
        <taxon>Betaproteobacteria</taxon>
        <taxon>Burkholderiales</taxon>
        <taxon>Oxalobacteraceae</taxon>
        <taxon>Telluria group</taxon>
        <taxon>Massilia</taxon>
    </lineage>
</organism>
<dbReference type="Gene3D" id="3.30.1340.30">
    <property type="match status" value="1"/>
</dbReference>
<feature type="chain" id="PRO_5010302383" evidence="1">
    <location>
        <begin position="26"/>
        <end position="108"/>
    </location>
</feature>
<feature type="domain" description="BON" evidence="2">
    <location>
        <begin position="41"/>
        <end position="108"/>
    </location>
</feature>